<comment type="caution">
    <text evidence="1">The sequence shown here is derived from an EMBL/GenBank/DDBJ whole genome shotgun (WGS) entry which is preliminary data.</text>
</comment>
<protein>
    <submittedName>
        <fullName evidence="1">Uncharacterized protein</fullName>
    </submittedName>
</protein>
<organism evidence="1 2">
    <name type="scientific">Punica granatum</name>
    <name type="common">Pomegranate</name>
    <dbReference type="NCBI Taxonomy" id="22663"/>
    <lineage>
        <taxon>Eukaryota</taxon>
        <taxon>Viridiplantae</taxon>
        <taxon>Streptophyta</taxon>
        <taxon>Embryophyta</taxon>
        <taxon>Tracheophyta</taxon>
        <taxon>Spermatophyta</taxon>
        <taxon>Magnoliopsida</taxon>
        <taxon>eudicotyledons</taxon>
        <taxon>Gunneridae</taxon>
        <taxon>Pentapetalae</taxon>
        <taxon>rosids</taxon>
        <taxon>malvids</taxon>
        <taxon>Myrtales</taxon>
        <taxon>Lythraceae</taxon>
        <taxon>Punica</taxon>
    </lineage>
</organism>
<dbReference type="Proteomes" id="UP000233551">
    <property type="component" value="Unassembled WGS sequence"/>
</dbReference>
<dbReference type="AlphaFoldDB" id="A0A2I0KA27"/>
<sequence length="84" mass="9699">MRQVAWKKKPTGSGGLGKDVAARADPWAPWVVREILDEVWVPIDRVFEICFFRHLEVIRGVYVTSEKQFEAMLMICRIAGYDCI</sequence>
<keyword evidence="2" id="KW-1185">Reference proteome</keyword>
<name>A0A2I0KA27_PUNGR</name>
<accession>A0A2I0KA27</accession>
<gene>
    <name evidence="1" type="ORF">CRG98_014605</name>
</gene>
<reference evidence="1 2" key="1">
    <citation type="submission" date="2017-11" db="EMBL/GenBank/DDBJ databases">
        <title>De-novo sequencing of pomegranate (Punica granatum L.) genome.</title>
        <authorList>
            <person name="Akparov Z."/>
            <person name="Amiraslanov A."/>
            <person name="Hajiyeva S."/>
            <person name="Abbasov M."/>
            <person name="Kaur K."/>
            <person name="Hamwieh A."/>
            <person name="Solovyev V."/>
            <person name="Salamov A."/>
            <person name="Braich B."/>
            <person name="Kosarev P."/>
            <person name="Mahmoud A."/>
            <person name="Hajiyev E."/>
            <person name="Babayeva S."/>
            <person name="Izzatullayeva V."/>
            <person name="Mammadov A."/>
            <person name="Mammadov A."/>
            <person name="Sharifova S."/>
            <person name="Ojaghi J."/>
            <person name="Eynullazada K."/>
            <person name="Bayramov B."/>
            <person name="Abdulazimova A."/>
            <person name="Shahmuradov I."/>
        </authorList>
    </citation>
    <scope>NUCLEOTIDE SEQUENCE [LARGE SCALE GENOMIC DNA]</scope>
    <source>
        <strain evidence="2">cv. AG2017</strain>
        <tissue evidence="1">Leaf</tissue>
    </source>
</reference>
<evidence type="ECO:0000313" key="2">
    <source>
        <dbReference type="Proteomes" id="UP000233551"/>
    </source>
</evidence>
<dbReference type="EMBL" id="PGOL01000773">
    <property type="protein sequence ID" value="PKI65020.1"/>
    <property type="molecule type" value="Genomic_DNA"/>
</dbReference>
<evidence type="ECO:0000313" key="1">
    <source>
        <dbReference type="EMBL" id="PKI65020.1"/>
    </source>
</evidence>
<proteinExistence type="predicted"/>